<evidence type="ECO:0000313" key="14">
    <source>
        <dbReference type="EMBL" id="KAF2087072.1"/>
    </source>
</evidence>
<keyword evidence="5" id="KW-0819">tRNA processing</keyword>
<reference evidence="14" key="1">
    <citation type="journal article" date="2020" name="Stud. Mycol.">
        <title>101 Dothideomycetes genomes: a test case for predicting lifestyles and emergence of pathogens.</title>
        <authorList>
            <person name="Haridas S."/>
            <person name="Albert R."/>
            <person name="Binder M."/>
            <person name="Bloem J."/>
            <person name="Labutti K."/>
            <person name="Salamov A."/>
            <person name="Andreopoulos B."/>
            <person name="Baker S."/>
            <person name="Barry K."/>
            <person name="Bills G."/>
            <person name="Bluhm B."/>
            <person name="Cannon C."/>
            <person name="Castanera R."/>
            <person name="Culley D."/>
            <person name="Daum C."/>
            <person name="Ezra D."/>
            <person name="Gonzalez J."/>
            <person name="Henrissat B."/>
            <person name="Kuo A."/>
            <person name="Liang C."/>
            <person name="Lipzen A."/>
            <person name="Lutzoni F."/>
            <person name="Magnuson J."/>
            <person name="Mondo S."/>
            <person name="Nolan M."/>
            <person name="Ohm R."/>
            <person name="Pangilinan J."/>
            <person name="Park H.-J."/>
            <person name="Ramirez L."/>
            <person name="Alfaro M."/>
            <person name="Sun H."/>
            <person name="Tritt A."/>
            <person name="Yoshinaga Y."/>
            <person name="Zwiers L.-H."/>
            <person name="Turgeon B."/>
            <person name="Goodwin S."/>
            <person name="Spatafora J."/>
            <person name="Crous P."/>
            <person name="Grigoriev I."/>
        </authorList>
    </citation>
    <scope>NUCLEOTIDE SEQUENCE</scope>
    <source>
        <strain evidence="14">CBS 121410</strain>
    </source>
</reference>
<dbReference type="PANTHER" id="PTHR12553:SF49">
    <property type="entry name" value="ZINC PHOSPHODIESTERASE ELAC PROTEIN 2"/>
    <property type="match status" value="1"/>
</dbReference>
<gene>
    <name evidence="14" type="ORF">K490DRAFT_65940</name>
</gene>
<dbReference type="SUPFAM" id="SSF56281">
    <property type="entry name" value="Metallo-hydrolase/oxidoreductase"/>
    <property type="match status" value="2"/>
</dbReference>
<feature type="region of interest" description="Disordered" evidence="12">
    <location>
        <begin position="179"/>
        <end position="218"/>
    </location>
</feature>
<dbReference type="EMBL" id="ML978721">
    <property type="protein sequence ID" value="KAF2087072.1"/>
    <property type="molecule type" value="Genomic_DNA"/>
</dbReference>
<evidence type="ECO:0000256" key="11">
    <source>
        <dbReference type="SAM" id="Coils"/>
    </source>
</evidence>
<sequence length="1025" mass="114352">MTSCVKIITTAAADTKGTTVMLCFDHKHYIFGSIGEGTQRALTGAGAKLMKVREVFVTGRTEWENVGGLVGLLLTVADATAASVAEAAKAARYKKSRGKGRGNWEDDGLAEGRHLSIFGAPNLNYKMATCRRFAFRQGMPIDCQEFWDDTPLGQDGMREPDFVDNNTRVWALTIMPASSPQESRMTNMNSARKRSHDEFEDNEPNAENVEETPEQKERRYADMARAVVGEMFNSNWRFDALVEDHLSRVRFPATIFVRNPQTKELEKYTGPIPNPDDPLVLVRKPWPGAAVQALPPSTPKPQAMSYIVRNQSVRGKFLAKKAEELDVPGPLRGTLAEGGTVELPDGRIVRPEEVLGPDRQGAGFVVADLPSAEYVEPFVNRAEWKSEAMMEGVGLFVWILGPGVSAHPALRKFFEEFSHVEHHVSSPDHCPNQIVMQQAATVHAQLGVVDPKRFHPLVHDNKTVPQQWAGRTSSEVVPLPDYVKPALPYQIIDLGPKFGPRELIRKSLDIDRVTNRVAREVRALADAARQSIEEERARLDEWRSKVPCPDAEIITLGTGSALPSLYRNVSATLVRVPGYGNYLLDAGENTLGQLQRVFPPDELAEVFRDLRMIWISHMHADHHLGTVAVIKAWYQHVHGAIPLPATDPPAAYWSLDNPFDHPDRKLALVADVAMTNWLAEYAHIEDYGYSRILPLVAKARYDNIPTTLSWIQPPTIFTTADEEPLNIEVPRSRYEELFGLQDLQAVNVIHCFGSRAVSLTFPDSTRLDPTDPQSHPFKVSYSGDCRPSKSFAMIGKHSTVLIHEATFEDDMMNDAITKKHSTTSEALAVGAAMRVKCALLTHFSQRYQSMPVMEREEEKDGEVDAELENGEDGKMDVDGNEALENEQEAAAAYDEDPTAETAAIEPEPLDLPTAAIEPEPHDLPTAPPKPGFTTYYPPQRTAHKTTSTTKIKASPSMRVGLAFDYMRVRVGEFAELEYFVKAIEGLFEYEQLERDKRAEKARLAEFDRAKLAKGRKMKEMAEKED</sequence>
<feature type="region of interest" description="Disordered" evidence="12">
    <location>
        <begin position="852"/>
        <end position="878"/>
    </location>
</feature>
<evidence type="ECO:0000256" key="10">
    <source>
        <dbReference type="ARBA" id="ARBA00022833"/>
    </source>
</evidence>
<evidence type="ECO:0000256" key="2">
    <source>
        <dbReference type="ARBA" id="ARBA00001947"/>
    </source>
</evidence>
<evidence type="ECO:0000256" key="5">
    <source>
        <dbReference type="ARBA" id="ARBA00022694"/>
    </source>
</evidence>
<dbReference type="OrthoDB" id="527344at2759"/>
<evidence type="ECO:0000259" key="13">
    <source>
        <dbReference type="Pfam" id="PF13691"/>
    </source>
</evidence>
<dbReference type="GO" id="GO:0046872">
    <property type="term" value="F:metal ion binding"/>
    <property type="evidence" value="ECO:0007669"/>
    <property type="project" value="UniProtKB-KW"/>
</dbReference>
<dbReference type="CDD" id="cd07718">
    <property type="entry name" value="RNaseZ_ELAC1_ELAC2-C-term-like_MBL-fold"/>
    <property type="match status" value="1"/>
</dbReference>
<accession>A0A9P4HV72</accession>
<dbReference type="EC" id="3.1.26.11" evidence="4"/>
<evidence type="ECO:0000256" key="12">
    <source>
        <dbReference type="SAM" id="MobiDB-lite"/>
    </source>
</evidence>
<evidence type="ECO:0000313" key="15">
    <source>
        <dbReference type="Proteomes" id="UP000799776"/>
    </source>
</evidence>
<feature type="domain" description="tRNase Z endonuclease" evidence="13">
    <location>
        <begin position="7"/>
        <end position="68"/>
    </location>
</feature>
<dbReference type="InterPro" id="IPR047151">
    <property type="entry name" value="RNZ2-like"/>
</dbReference>
<evidence type="ECO:0000256" key="3">
    <source>
        <dbReference type="ARBA" id="ARBA00007823"/>
    </source>
</evidence>
<evidence type="ECO:0000256" key="9">
    <source>
        <dbReference type="ARBA" id="ARBA00022801"/>
    </source>
</evidence>
<dbReference type="InterPro" id="IPR027794">
    <property type="entry name" value="tRNase_Z_dom"/>
</dbReference>
<feature type="compositionally biased region" description="Polar residues" evidence="12">
    <location>
        <begin position="179"/>
        <end position="190"/>
    </location>
</feature>
<name>A0A9P4HV72_9PEZI</name>
<keyword evidence="8" id="KW-0255">Endonuclease</keyword>
<evidence type="ECO:0000256" key="6">
    <source>
        <dbReference type="ARBA" id="ARBA00022722"/>
    </source>
</evidence>
<keyword evidence="11" id="KW-0175">Coiled coil</keyword>
<feature type="region of interest" description="Disordered" evidence="12">
    <location>
        <begin position="914"/>
        <end position="951"/>
    </location>
</feature>
<dbReference type="AlphaFoldDB" id="A0A9P4HV72"/>
<evidence type="ECO:0000256" key="8">
    <source>
        <dbReference type="ARBA" id="ARBA00022759"/>
    </source>
</evidence>
<dbReference type="Proteomes" id="UP000799776">
    <property type="component" value="Unassembled WGS sequence"/>
</dbReference>
<dbReference type="Gene3D" id="3.60.15.10">
    <property type="entry name" value="Ribonuclease Z/Hydroxyacylglutathione hydrolase-like"/>
    <property type="match status" value="2"/>
</dbReference>
<proteinExistence type="inferred from homology"/>
<dbReference type="InterPro" id="IPR036866">
    <property type="entry name" value="RibonucZ/Hydroxyglut_hydro"/>
</dbReference>
<dbReference type="Pfam" id="PF13691">
    <property type="entry name" value="Lactamase_B_4"/>
    <property type="match status" value="1"/>
</dbReference>
<keyword evidence="7" id="KW-0479">Metal-binding</keyword>
<evidence type="ECO:0000256" key="7">
    <source>
        <dbReference type="ARBA" id="ARBA00022723"/>
    </source>
</evidence>
<dbReference type="GO" id="GO:1990180">
    <property type="term" value="P:mitochondrial tRNA 3'-end processing"/>
    <property type="evidence" value="ECO:0007669"/>
    <property type="project" value="TreeGrafter"/>
</dbReference>
<dbReference type="GO" id="GO:0005739">
    <property type="term" value="C:mitochondrion"/>
    <property type="evidence" value="ECO:0007669"/>
    <property type="project" value="TreeGrafter"/>
</dbReference>
<organism evidence="14 15">
    <name type="scientific">Saccharata proteae CBS 121410</name>
    <dbReference type="NCBI Taxonomy" id="1314787"/>
    <lineage>
        <taxon>Eukaryota</taxon>
        <taxon>Fungi</taxon>
        <taxon>Dikarya</taxon>
        <taxon>Ascomycota</taxon>
        <taxon>Pezizomycotina</taxon>
        <taxon>Dothideomycetes</taxon>
        <taxon>Dothideomycetes incertae sedis</taxon>
        <taxon>Botryosphaeriales</taxon>
        <taxon>Saccharataceae</taxon>
        <taxon>Saccharata</taxon>
    </lineage>
</organism>
<evidence type="ECO:0000256" key="4">
    <source>
        <dbReference type="ARBA" id="ARBA00012477"/>
    </source>
</evidence>
<comment type="caution">
    <text evidence="14">The sequence shown here is derived from an EMBL/GenBank/DDBJ whole genome shotgun (WGS) entry which is preliminary data.</text>
</comment>
<comment type="cofactor">
    <cofactor evidence="2">
        <name>Zn(2+)</name>
        <dbReference type="ChEBI" id="CHEBI:29105"/>
    </cofactor>
</comment>
<feature type="coiled-coil region" evidence="11">
    <location>
        <begin position="518"/>
        <end position="545"/>
    </location>
</feature>
<dbReference type="GO" id="GO:0042781">
    <property type="term" value="F:3'-tRNA processing endoribonuclease activity"/>
    <property type="evidence" value="ECO:0007669"/>
    <property type="project" value="UniProtKB-EC"/>
</dbReference>
<dbReference type="PANTHER" id="PTHR12553">
    <property type="entry name" value="ZINC PHOSPHODIESTERASE ELAC PROTEIN 2"/>
    <property type="match status" value="1"/>
</dbReference>
<keyword evidence="10" id="KW-0862">Zinc</keyword>
<comment type="catalytic activity">
    <reaction evidence="1">
        <text>Endonucleolytic cleavage of RNA, removing extra 3' nucleotides from tRNA precursor, generating 3' termini of tRNAs. A 3'-hydroxy group is left at the tRNA terminus and a 5'-phosphoryl group is left at the trailer molecule.</text>
        <dbReference type="EC" id="3.1.26.11"/>
    </reaction>
</comment>
<protein>
    <recommendedName>
        <fullName evidence="4">ribonuclease Z</fullName>
        <ecNumber evidence="4">3.1.26.11</ecNumber>
    </recommendedName>
</protein>
<comment type="similarity">
    <text evidence="3">Belongs to the RNase Z family.</text>
</comment>
<keyword evidence="9" id="KW-0378">Hydrolase</keyword>
<keyword evidence="6" id="KW-0540">Nuclease</keyword>
<feature type="compositionally biased region" description="Acidic residues" evidence="12">
    <location>
        <begin position="859"/>
        <end position="870"/>
    </location>
</feature>
<evidence type="ECO:0000256" key="1">
    <source>
        <dbReference type="ARBA" id="ARBA00000402"/>
    </source>
</evidence>
<feature type="compositionally biased region" description="Acidic residues" evidence="12">
    <location>
        <begin position="198"/>
        <end position="212"/>
    </location>
</feature>
<keyword evidence="15" id="KW-1185">Reference proteome</keyword>